<sequence length="207" mass="22875">MNNSQWRGAAIDRTRRRFYLYGASAGAGGCRGVEAHIILVNRRRRGARRGRSALALTDLQHVLDAARVQQLEAAAERDAAVVVGRRARQRRVHADVALIPRERPVHDAPLHRLRDALVALLDTLKRNSSGHDLGRDVKQSGRGARPAARARRACRHNARSAARRGLPVIGRTLRPAALRRTLRPSLARARAAQPQGKCGLIVNYVFD</sequence>
<name>A0A4C1TIP0_EUMVA</name>
<feature type="region of interest" description="Disordered" evidence="1">
    <location>
        <begin position="129"/>
        <end position="151"/>
    </location>
</feature>
<reference evidence="2 3" key="1">
    <citation type="journal article" date="2019" name="Commun. Biol.">
        <title>The bagworm genome reveals a unique fibroin gene that provides high tensile strength.</title>
        <authorList>
            <person name="Kono N."/>
            <person name="Nakamura H."/>
            <person name="Ohtoshi R."/>
            <person name="Tomita M."/>
            <person name="Numata K."/>
            <person name="Arakawa K."/>
        </authorList>
    </citation>
    <scope>NUCLEOTIDE SEQUENCE [LARGE SCALE GENOMIC DNA]</scope>
</reference>
<evidence type="ECO:0000313" key="3">
    <source>
        <dbReference type="Proteomes" id="UP000299102"/>
    </source>
</evidence>
<protein>
    <submittedName>
        <fullName evidence="2">Uncharacterized protein</fullName>
    </submittedName>
</protein>
<accession>A0A4C1TIP0</accession>
<dbReference type="AlphaFoldDB" id="A0A4C1TIP0"/>
<evidence type="ECO:0000256" key="1">
    <source>
        <dbReference type="SAM" id="MobiDB-lite"/>
    </source>
</evidence>
<dbReference type="EMBL" id="BGZK01000060">
    <property type="protein sequence ID" value="GBP13985.1"/>
    <property type="molecule type" value="Genomic_DNA"/>
</dbReference>
<dbReference type="PROSITE" id="PS51257">
    <property type="entry name" value="PROKAR_LIPOPROTEIN"/>
    <property type="match status" value="1"/>
</dbReference>
<proteinExistence type="predicted"/>
<gene>
    <name evidence="2" type="ORF">EVAR_10540_1</name>
</gene>
<evidence type="ECO:0000313" key="2">
    <source>
        <dbReference type="EMBL" id="GBP13985.1"/>
    </source>
</evidence>
<keyword evidence="3" id="KW-1185">Reference proteome</keyword>
<organism evidence="2 3">
    <name type="scientific">Eumeta variegata</name>
    <name type="common">Bagworm moth</name>
    <name type="synonym">Eumeta japonica</name>
    <dbReference type="NCBI Taxonomy" id="151549"/>
    <lineage>
        <taxon>Eukaryota</taxon>
        <taxon>Metazoa</taxon>
        <taxon>Ecdysozoa</taxon>
        <taxon>Arthropoda</taxon>
        <taxon>Hexapoda</taxon>
        <taxon>Insecta</taxon>
        <taxon>Pterygota</taxon>
        <taxon>Neoptera</taxon>
        <taxon>Endopterygota</taxon>
        <taxon>Lepidoptera</taxon>
        <taxon>Glossata</taxon>
        <taxon>Ditrysia</taxon>
        <taxon>Tineoidea</taxon>
        <taxon>Psychidae</taxon>
        <taxon>Oiketicinae</taxon>
        <taxon>Eumeta</taxon>
    </lineage>
</organism>
<dbReference type="Proteomes" id="UP000299102">
    <property type="component" value="Unassembled WGS sequence"/>
</dbReference>
<comment type="caution">
    <text evidence="2">The sequence shown here is derived from an EMBL/GenBank/DDBJ whole genome shotgun (WGS) entry which is preliminary data.</text>
</comment>